<evidence type="ECO:0000256" key="1">
    <source>
        <dbReference type="SAM" id="SignalP"/>
    </source>
</evidence>
<reference evidence="3" key="1">
    <citation type="submission" date="2025-08" db="UniProtKB">
        <authorList>
            <consortium name="RefSeq"/>
        </authorList>
    </citation>
    <scope>IDENTIFICATION</scope>
    <source>
        <tissue evidence="3">Gonads</tissue>
    </source>
</reference>
<dbReference type="RefSeq" id="XP_013413733.1">
    <property type="nucleotide sequence ID" value="XM_013558279.1"/>
</dbReference>
<keyword evidence="2" id="KW-1185">Reference proteome</keyword>
<dbReference type="InParanoid" id="A0A1S3JTT0"/>
<dbReference type="Gene3D" id="2.20.100.10">
    <property type="entry name" value="Thrombospondin type-1 (TSP1) repeat"/>
    <property type="match status" value="1"/>
</dbReference>
<dbReference type="Proteomes" id="UP000085678">
    <property type="component" value="Unplaced"/>
</dbReference>
<dbReference type="AlphaFoldDB" id="A0A1S3JTT0"/>
<gene>
    <name evidence="3" type="primary">LOC106176063</name>
</gene>
<organism evidence="2 3">
    <name type="scientific">Lingula anatina</name>
    <name type="common">Brachiopod</name>
    <name type="synonym">Lingula unguis</name>
    <dbReference type="NCBI Taxonomy" id="7574"/>
    <lineage>
        <taxon>Eukaryota</taxon>
        <taxon>Metazoa</taxon>
        <taxon>Spiralia</taxon>
        <taxon>Lophotrochozoa</taxon>
        <taxon>Brachiopoda</taxon>
        <taxon>Linguliformea</taxon>
        <taxon>Lingulata</taxon>
        <taxon>Lingulida</taxon>
        <taxon>Linguloidea</taxon>
        <taxon>Lingulidae</taxon>
        <taxon>Lingula</taxon>
    </lineage>
</organism>
<evidence type="ECO:0000313" key="3">
    <source>
        <dbReference type="RefSeq" id="XP_013413733.1"/>
    </source>
</evidence>
<dbReference type="PRINTS" id="PR01705">
    <property type="entry name" value="TSP1REPEAT"/>
</dbReference>
<dbReference type="GeneID" id="106176063"/>
<feature type="chain" id="PRO_5010328105" evidence="1">
    <location>
        <begin position="26"/>
        <end position="125"/>
    </location>
</feature>
<sequence>MARCQRRMVAAVTVLLLACGGLVYAEETTPKPTAEAAGANWGYYRPYPYPFGYQQGYQQYQPIVTVTTASWGPWSDWSDCYCNFQYRMRQCSNPFSVGQSGCTGAGVETRRCVGVGAGTNCPALT</sequence>
<keyword evidence="1" id="KW-0732">Signal</keyword>
<dbReference type="KEGG" id="lak:106176063"/>
<name>A0A1S3JTT0_LINAN</name>
<dbReference type="PROSITE" id="PS51257">
    <property type="entry name" value="PROKAR_LIPOPROTEIN"/>
    <property type="match status" value="1"/>
</dbReference>
<feature type="signal peptide" evidence="1">
    <location>
        <begin position="1"/>
        <end position="25"/>
    </location>
</feature>
<proteinExistence type="predicted"/>
<protein>
    <submittedName>
        <fullName evidence="3">Uncharacterized protein LOC106176063</fullName>
    </submittedName>
</protein>
<dbReference type="SUPFAM" id="SSF82895">
    <property type="entry name" value="TSP-1 type 1 repeat"/>
    <property type="match status" value="1"/>
</dbReference>
<dbReference type="PROSITE" id="PS50092">
    <property type="entry name" value="TSP1"/>
    <property type="match status" value="1"/>
</dbReference>
<accession>A0A1S3JTT0</accession>
<dbReference type="InterPro" id="IPR036383">
    <property type="entry name" value="TSP1_rpt_sf"/>
</dbReference>
<evidence type="ECO:0000313" key="2">
    <source>
        <dbReference type="Proteomes" id="UP000085678"/>
    </source>
</evidence>
<dbReference type="InterPro" id="IPR000884">
    <property type="entry name" value="TSP1_rpt"/>
</dbReference>